<dbReference type="SUPFAM" id="SSF56672">
    <property type="entry name" value="DNA/RNA polymerases"/>
    <property type="match status" value="1"/>
</dbReference>
<dbReference type="InterPro" id="IPR043502">
    <property type="entry name" value="DNA/RNA_pol_sf"/>
</dbReference>
<dbReference type="Proteomes" id="UP000694564">
    <property type="component" value="Chromosome 14"/>
</dbReference>
<keyword evidence="3" id="KW-1185">Reference proteome</keyword>
<dbReference type="GeneTree" id="ENSGT01120000271981"/>
<evidence type="ECO:0000259" key="1">
    <source>
        <dbReference type="Pfam" id="PF17919"/>
    </source>
</evidence>
<accession>A0A8D2DZP7</accession>
<evidence type="ECO:0000313" key="2">
    <source>
        <dbReference type="Ensembl" id="ENSSVLP00005031283.1"/>
    </source>
</evidence>
<dbReference type="InterPro" id="IPR051320">
    <property type="entry name" value="Viral_Replic_Matur_Polypro"/>
</dbReference>
<dbReference type="AlphaFoldDB" id="A0A8D2DZP7"/>
<organism evidence="2 3">
    <name type="scientific">Sciurus vulgaris</name>
    <name type="common">Eurasian red squirrel</name>
    <dbReference type="NCBI Taxonomy" id="55149"/>
    <lineage>
        <taxon>Eukaryota</taxon>
        <taxon>Metazoa</taxon>
        <taxon>Chordata</taxon>
        <taxon>Craniata</taxon>
        <taxon>Vertebrata</taxon>
        <taxon>Euteleostomi</taxon>
        <taxon>Mammalia</taxon>
        <taxon>Eutheria</taxon>
        <taxon>Euarchontoglires</taxon>
        <taxon>Glires</taxon>
        <taxon>Rodentia</taxon>
        <taxon>Sciuromorpha</taxon>
        <taxon>Sciuridae</taxon>
        <taxon>Sciurinae</taxon>
        <taxon>Sciurini</taxon>
        <taxon>Sciurus</taxon>
    </lineage>
</organism>
<dbReference type="PANTHER" id="PTHR33064">
    <property type="entry name" value="POL PROTEIN"/>
    <property type="match status" value="1"/>
</dbReference>
<reference evidence="2" key="1">
    <citation type="submission" date="2025-08" db="UniProtKB">
        <authorList>
            <consortium name="Ensembl"/>
        </authorList>
    </citation>
    <scope>IDENTIFICATION</scope>
</reference>
<evidence type="ECO:0000313" key="3">
    <source>
        <dbReference type="Proteomes" id="UP000694564"/>
    </source>
</evidence>
<dbReference type="Pfam" id="PF17919">
    <property type="entry name" value="RT_RNaseH_2"/>
    <property type="match status" value="1"/>
</dbReference>
<feature type="domain" description="Reverse transcriptase/retrotransposon-derived protein RNase H-like" evidence="1">
    <location>
        <begin position="21"/>
        <end position="116"/>
    </location>
</feature>
<dbReference type="Ensembl" id="ENSSVLT00005034741.1">
    <property type="protein sequence ID" value="ENSSVLP00005031283.1"/>
    <property type="gene ID" value="ENSSVLG00005024641.1"/>
</dbReference>
<sequence>MEALTLPLRGKGLPEGASFEWGNDQQQAFDDIKKALLSAPALALPDVARPFVLFVDERKGVARGVLTQPLGPWKRPVAYLSKKLDPVASGWPACLRSVAAVAVLVKDADKLTMGQKRRLLRWWPKQY</sequence>
<protein>
    <recommendedName>
        <fullName evidence="1">Reverse transcriptase/retrotransposon-derived protein RNase H-like domain-containing protein</fullName>
    </recommendedName>
</protein>
<proteinExistence type="predicted"/>
<dbReference type="Gene3D" id="3.30.70.270">
    <property type="match status" value="1"/>
</dbReference>
<name>A0A8D2DZP7_SCIVU</name>
<dbReference type="Gene3D" id="3.10.20.370">
    <property type="match status" value="1"/>
</dbReference>
<dbReference type="InterPro" id="IPR041577">
    <property type="entry name" value="RT_RNaseH_2"/>
</dbReference>
<reference evidence="2" key="2">
    <citation type="submission" date="2025-09" db="UniProtKB">
        <authorList>
            <consortium name="Ensembl"/>
        </authorList>
    </citation>
    <scope>IDENTIFICATION</scope>
</reference>
<dbReference type="PANTHER" id="PTHR33064:SF38">
    <property type="entry name" value="LRRGT00076-LIKE"/>
    <property type="match status" value="1"/>
</dbReference>
<dbReference type="InterPro" id="IPR043128">
    <property type="entry name" value="Rev_trsase/Diguanyl_cyclase"/>
</dbReference>